<evidence type="ECO:0000259" key="11">
    <source>
        <dbReference type="PROSITE" id="PS50928"/>
    </source>
</evidence>
<dbReference type="InterPro" id="IPR035906">
    <property type="entry name" value="MetI-like_sf"/>
</dbReference>
<protein>
    <submittedName>
        <fullName evidence="12">Oligopeptide transport system permease protein</fullName>
    </submittedName>
</protein>
<keyword evidence="5" id="KW-0571">Peptide transport</keyword>
<keyword evidence="2 10" id="KW-0813">Transport</keyword>
<comment type="similarity">
    <text evidence="9">Belongs to the binding-protein-dependent transport system permease family. OppBC subfamily.</text>
</comment>
<sequence>MQTKKQKSKDIYSSFTAEQHQSFEFKNGISLNEIDQELFTHVGFQEKGLESIATKPYSYWKAVGKILLKSKAFIICISILALLIIMSIIIPWNKEAVPLQGRGPGLKAPDATNWFGLGKQGEDYWVEIWLGLRTTLAFSLVVVIIQLAIGIFTGLIWGYFRKLDILFYQVTALILIAPQLIMIILIISILGTGFWPMVLAVIIQAWIGPALNIRAAVLLVRNSDYNVASVTLGSSSGKIIRKNIFPKILPILIQVAVFAIPTAISIEATISYLGQGFVDGQKITSLGKILELAISGTEWQVFPHLLLIPVAFISSISLLFFIVLKVFADSLDPKNHR</sequence>
<feature type="domain" description="ABC transmembrane type-1" evidence="11">
    <location>
        <begin position="132"/>
        <end position="324"/>
    </location>
</feature>
<feature type="transmembrane region" description="Helical" evidence="10">
    <location>
        <begin position="248"/>
        <end position="266"/>
    </location>
</feature>
<keyword evidence="13" id="KW-1185">Reference proteome</keyword>
<organism evidence="12 13">
    <name type="scientific">Mycoplasma yeatsii</name>
    <dbReference type="NCBI Taxonomy" id="51365"/>
    <lineage>
        <taxon>Bacteria</taxon>
        <taxon>Bacillati</taxon>
        <taxon>Mycoplasmatota</taxon>
        <taxon>Mollicutes</taxon>
        <taxon>Mycoplasmataceae</taxon>
        <taxon>Mycoplasma</taxon>
    </lineage>
</organism>
<feature type="transmembrane region" description="Helical" evidence="10">
    <location>
        <begin position="72"/>
        <end position="92"/>
    </location>
</feature>
<dbReference type="PANTHER" id="PTHR43386:SF24">
    <property type="entry name" value="OLIGOPEPTIDE TRANSPORT SYSTEM PERMEASE PROTEIN AMID"/>
    <property type="match status" value="1"/>
</dbReference>
<keyword evidence="4 10" id="KW-0812">Transmembrane</keyword>
<dbReference type="InterPro" id="IPR054864">
    <property type="entry name" value="OppC_permease"/>
</dbReference>
<dbReference type="PROSITE" id="PS50928">
    <property type="entry name" value="ABC_TM1"/>
    <property type="match status" value="1"/>
</dbReference>
<proteinExistence type="inferred from homology"/>
<evidence type="ECO:0000256" key="3">
    <source>
        <dbReference type="ARBA" id="ARBA00022475"/>
    </source>
</evidence>
<name>A0ABU0NEB4_9MOLU</name>
<feature type="transmembrane region" description="Helical" evidence="10">
    <location>
        <begin position="193"/>
        <end position="213"/>
    </location>
</feature>
<evidence type="ECO:0000313" key="13">
    <source>
        <dbReference type="Proteomes" id="UP001236620"/>
    </source>
</evidence>
<evidence type="ECO:0000256" key="6">
    <source>
        <dbReference type="ARBA" id="ARBA00022927"/>
    </source>
</evidence>
<keyword evidence="6" id="KW-0653">Protein transport</keyword>
<dbReference type="NCBIfam" id="NF043080">
    <property type="entry name" value="MMSYN1_0166"/>
    <property type="match status" value="1"/>
</dbReference>
<dbReference type="RefSeq" id="WP_307444704.1">
    <property type="nucleotide sequence ID" value="NZ_JAUSWP010000002.1"/>
</dbReference>
<evidence type="ECO:0000256" key="1">
    <source>
        <dbReference type="ARBA" id="ARBA00004651"/>
    </source>
</evidence>
<dbReference type="Proteomes" id="UP001236620">
    <property type="component" value="Unassembled WGS sequence"/>
</dbReference>
<evidence type="ECO:0000256" key="8">
    <source>
        <dbReference type="ARBA" id="ARBA00023136"/>
    </source>
</evidence>
<dbReference type="EMBL" id="JAUSWP010000002">
    <property type="protein sequence ID" value="MDQ0567758.1"/>
    <property type="molecule type" value="Genomic_DNA"/>
</dbReference>
<dbReference type="CDD" id="cd06261">
    <property type="entry name" value="TM_PBP2"/>
    <property type="match status" value="1"/>
</dbReference>
<feature type="transmembrane region" description="Helical" evidence="10">
    <location>
        <begin position="136"/>
        <end position="159"/>
    </location>
</feature>
<evidence type="ECO:0000313" key="12">
    <source>
        <dbReference type="EMBL" id="MDQ0567758.1"/>
    </source>
</evidence>
<comment type="subcellular location">
    <subcellularLocation>
        <location evidence="1 10">Cell membrane</location>
        <topology evidence="1 10">Multi-pass membrane protein</topology>
    </subcellularLocation>
</comment>
<dbReference type="Pfam" id="PF00528">
    <property type="entry name" value="BPD_transp_1"/>
    <property type="match status" value="1"/>
</dbReference>
<comment type="caution">
    <text evidence="12">The sequence shown here is derived from an EMBL/GenBank/DDBJ whole genome shotgun (WGS) entry which is preliminary data.</text>
</comment>
<evidence type="ECO:0000256" key="4">
    <source>
        <dbReference type="ARBA" id="ARBA00022692"/>
    </source>
</evidence>
<keyword evidence="7 10" id="KW-1133">Transmembrane helix</keyword>
<keyword evidence="3" id="KW-1003">Cell membrane</keyword>
<feature type="transmembrane region" description="Helical" evidence="10">
    <location>
        <begin position="306"/>
        <end position="328"/>
    </location>
</feature>
<evidence type="ECO:0000256" key="7">
    <source>
        <dbReference type="ARBA" id="ARBA00022989"/>
    </source>
</evidence>
<evidence type="ECO:0000256" key="2">
    <source>
        <dbReference type="ARBA" id="ARBA00022448"/>
    </source>
</evidence>
<feature type="transmembrane region" description="Helical" evidence="10">
    <location>
        <begin position="166"/>
        <end position="187"/>
    </location>
</feature>
<evidence type="ECO:0000256" key="5">
    <source>
        <dbReference type="ARBA" id="ARBA00022856"/>
    </source>
</evidence>
<evidence type="ECO:0000256" key="10">
    <source>
        <dbReference type="RuleBase" id="RU363032"/>
    </source>
</evidence>
<evidence type="ECO:0000256" key="9">
    <source>
        <dbReference type="ARBA" id="ARBA00024202"/>
    </source>
</evidence>
<dbReference type="Gene3D" id="1.10.3720.10">
    <property type="entry name" value="MetI-like"/>
    <property type="match status" value="1"/>
</dbReference>
<dbReference type="InterPro" id="IPR000515">
    <property type="entry name" value="MetI-like"/>
</dbReference>
<dbReference type="InterPro" id="IPR050366">
    <property type="entry name" value="BP-dependent_transpt_permease"/>
</dbReference>
<dbReference type="PANTHER" id="PTHR43386">
    <property type="entry name" value="OLIGOPEPTIDE TRANSPORT SYSTEM PERMEASE PROTEIN APPC"/>
    <property type="match status" value="1"/>
</dbReference>
<keyword evidence="8 10" id="KW-0472">Membrane</keyword>
<gene>
    <name evidence="12" type="ORF">J2Z63_000401</name>
</gene>
<accession>A0ABU0NEB4</accession>
<reference evidence="12" key="1">
    <citation type="submission" date="2023-07" db="EMBL/GenBank/DDBJ databases">
        <title>Genomic Encyclopedia of Type Strains, Phase IV (KMG-IV): sequencing the most valuable type-strain genomes for metagenomic binning, comparative biology and taxonomic classification.</title>
        <authorList>
            <person name="Goeker M."/>
        </authorList>
    </citation>
    <scope>NUCLEOTIDE SEQUENCE [LARGE SCALE GENOMIC DNA]</scope>
    <source>
        <strain evidence="12">DSM 22019</strain>
    </source>
</reference>
<dbReference type="SUPFAM" id="SSF161098">
    <property type="entry name" value="MetI-like"/>
    <property type="match status" value="1"/>
</dbReference>